<name>A0A8H5ZKV5_COCSA</name>
<dbReference type="PANTHER" id="PTHR33938">
    <property type="entry name" value="FERULOYL ESTERASE B-RELATED"/>
    <property type="match status" value="1"/>
</dbReference>
<dbReference type="Pfam" id="PF07519">
    <property type="entry name" value="Tannase"/>
    <property type="match status" value="2"/>
</dbReference>
<evidence type="ECO:0000313" key="9">
    <source>
        <dbReference type="EMBL" id="KAF5851127.1"/>
    </source>
</evidence>
<dbReference type="EMBL" id="WNKQ01000005">
    <property type="protein sequence ID" value="KAF5851127.1"/>
    <property type="molecule type" value="Genomic_DNA"/>
</dbReference>
<dbReference type="Proteomes" id="UP000624244">
    <property type="component" value="Unassembled WGS sequence"/>
</dbReference>
<evidence type="ECO:0000256" key="6">
    <source>
        <dbReference type="ARBA" id="ARBA00022837"/>
    </source>
</evidence>
<sequence>MQWKSLFSYGVMFGATQALDCSLSSIQSVLSENASVNWAYPLKENSTLEVPQGNTGYPTNPVGLPALCAVSVQVQSIGNTTYGFGLFLPESWNGRFLAIGNGGFGGGINWEDMGPGSRYGFATMSTDTGHNSSTRDGSWAYRQPEKIENWGHLAMHGSVVTAKLIVSAYYSKDISYNYYAGCSTGGRQGLKEAERYPEDFDGIIAGAPAWWTTHLQPWTIKVAMYNLPTTTDYHIPPSKFTAIGEEVMKQCDVQDGVKDTIISDPQGCNFRPEELLCGQSVKNSSTAGCLTAPQLSTLTKIYSDSWSENQTFTFPHLYYGSEPQWALLSSDLPNPLGTDYVRYFLNFGADWSPYDYNESIQRLADATDPGNATVKFDLSAFHARGGKILSYHGMSDGLIPTGSATYFYNQVVRELKPRGIEVDDFFRFFLVPGMGHCSGTFPKVNAPWYFAGPNQASALGPTVYSVPGFKDADHDAMLAMMRWVEEGKRPDYVIGTKYANETTQIGITRQRPLCMYPKQARYDGSGDVDAASSWNCKSMYE</sequence>
<dbReference type="GO" id="GO:0030600">
    <property type="term" value="F:feruloyl esterase activity"/>
    <property type="evidence" value="ECO:0007669"/>
    <property type="project" value="UniProtKB-ARBA"/>
</dbReference>
<dbReference type="GO" id="GO:0046872">
    <property type="term" value="F:metal ion binding"/>
    <property type="evidence" value="ECO:0007669"/>
    <property type="project" value="UniProtKB-KW"/>
</dbReference>
<dbReference type="Gene3D" id="3.40.50.1820">
    <property type="entry name" value="alpha/beta hydrolase"/>
    <property type="match status" value="1"/>
</dbReference>
<accession>A0A8H5ZKV5</accession>
<keyword evidence="2" id="KW-0719">Serine esterase</keyword>
<evidence type="ECO:0000313" key="10">
    <source>
        <dbReference type="Proteomes" id="UP000624244"/>
    </source>
</evidence>
<dbReference type="InterPro" id="IPR029058">
    <property type="entry name" value="AB_hydrolase_fold"/>
</dbReference>
<evidence type="ECO:0000256" key="8">
    <source>
        <dbReference type="RuleBase" id="RU361238"/>
    </source>
</evidence>
<proteinExistence type="inferred from homology"/>
<dbReference type="PANTHER" id="PTHR33938:SF2">
    <property type="entry name" value="CARBOXYLIC ESTER HYDROLASE"/>
    <property type="match status" value="1"/>
</dbReference>
<dbReference type="InterPro" id="IPR011118">
    <property type="entry name" value="Tannase/feruloyl_esterase"/>
</dbReference>
<evidence type="ECO:0000256" key="5">
    <source>
        <dbReference type="ARBA" id="ARBA00022801"/>
    </source>
</evidence>
<dbReference type="SUPFAM" id="SSF53474">
    <property type="entry name" value="alpha/beta-Hydrolases"/>
    <property type="match status" value="2"/>
</dbReference>
<keyword evidence="4 8" id="KW-0732">Signal</keyword>
<feature type="signal peptide" evidence="8">
    <location>
        <begin position="1"/>
        <end position="18"/>
    </location>
</feature>
<comment type="caution">
    <text evidence="9">The sequence shown here is derived from an EMBL/GenBank/DDBJ whole genome shotgun (WGS) entry which is preliminary data.</text>
</comment>
<keyword evidence="5 8" id="KW-0378">Hydrolase</keyword>
<dbReference type="AlphaFoldDB" id="A0A8H5ZKV5"/>
<evidence type="ECO:0000256" key="2">
    <source>
        <dbReference type="ARBA" id="ARBA00022487"/>
    </source>
</evidence>
<protein>
    <recommendedName>
        <fullName evidence="8">Carboxylic ester hydrolase</fullName>
        <ecNumber evidence="8">3.1.1.-</ecNumber>
    </recommendedName>
</protein>
<keyword evidence="6" id="KW-0106">Calcium</keyword>
<evidence type="ECO:0000256" key="1">
    <source>
        <dbReference type="ARBA" id="ARBA00006249"/>
    </source>
</evidence>
<comment type="similarity">
    <text evidence="1 8">Belongs to the tannase family.</text>
</comment>
<organism evidence="9 10">
    <name type="scientific">Cochliobolus sativus</name>
    <name type="common">Common root rot and spot blotch fungus</name>
    <name type="synonym">Bipolaris sorokiniana</name>
    <dbReference type="NCBI Taxonomy" id="45130"/>
    <lineage>
        <taxon>Eukaryota</taxon>
        <taxon>Fungi</taxon>
        <taxon>Dikarya</taxon>
        <taxon>Ascomycota</taxon>
        <taxon>Pezizomycotina</taxon>
        <taxon>Dothideomycetes</taxon>
        <taxon>Pleosporomycetidae</taxon>
        <taxon>Pleosporales</taxon>
        <taxon>Pleosporineae</taxon>
        <taxon>Pleosporaceae</taxon>
        <taxon>Bipolaris</taxon>
    </lineage>
</organism>
<evidence type="ECO:0000256" key="7">
    <source>
        <dbReference type="ARBA" id="ARBA00023157"/>
    </source>
</evidence>
<keyword evidence="7" id="KW-1015">Disulfide bond</keyword>
<evidence type="ECO:0000256" key="3">
    <source>
        <dbReference type="ARBA" id="ARBA00022723"/>
    </source>
</evidence>
<evidence type="ECO:0000256" key="4">
    <source>
        <dbReference type="ARBA" id="ARBA00022729"/>
    </source>
</evidence>
<keyword evidence="3" id="KW-0479">Metal-binding</keyword>
<dbReference type="EC" id="3.1.1.-" evidence="8"/>
<reference evidence="9" key="1">
    <citation type="submission" date="2019-11" db="EMBL/GenBank/DDBJ databases">
        <title>Bipolaris sorokiniana Genome sequencing.</title>
        <authorList>
            <person name="Wang H."/>
        </authorList>
    </citation>
    <scope>NUCLEOTIDE SEQUENCE</scope>
</reference>
<feature type="chain" id="PRO_5034406108" description="Carboxylic ester hydrolase" evidence="8">
    <location>
        <begin position="19"/>
        <end position="541"/>
    </location>
</feature>
<gene>
    <name evidence="9" type="ORF">GGP41_003925</name>
</gene>